<dbReference type="EMBL" id="JAUEPS010000012">
    <property type="protein sequence ID" value="KAK0460662.1"/>
    <property type="molecule type" value="Genomic_DNA"/>
</dbReference>
<name>A0AA39TJ13_ARMTA</name>
<sequence length="296" mass="33338">MQRKSASTDMCIFIQEPEQDATSATFLLMTLKYHYGFLLWGLGNIHVEYVEYRKSNSLWDTGHEYLVVTVKESSGAGRTGYLLVDRLDDDPTAGALVSFSPAKRTRRWDPPDARERVVILFNTDEAVNVQGQCAYDVLMTMDLRQAPRHVTFEDFLLLVKIASRKAPSHSQCFWLAYTGKHSWLWLWTNLLSSGRSADGTDDSRTPEMIKSEWEEARAVASQELDASLQALLAPELAAREEAEEALQQGQAAFQQDLAVLERERAGRLQAEAQVNVLRATLLRRLNELAGNVSTNV</sequence>
<dbReference type="AlphaFoldDB" id="A0AA39TJ13"/>
<dbReference type="Proteomes" id="UP001175211">
    <property type="component" value="Unassembled WGS sequence"/>
</dbReference>
<dbReference type="GeneID" id="85360755"/>
<gene>
    <name evidence="1" type="ORF">EV420DRAFT_1641202</name>
</gene>
<comment type="caution">
    <text evidence="1">The sequence shown here is derived from an EMBL/GenBank/DDBJ whole genome shotgun (WGS) entry which is preliminary data.</text>
</comment>
<evidence type="ECO:0000313" key="1">
    <source>
        <dbReference type="EMBL" id="KAK0460662.1"/>
    </source>
</evidence>
<dbReference type="RefSeq" id="XP_060332701.1">
    <property type="nucleotide sequence ID" value="XM_060477207.1"/>
</dbReference>
<protein>
    <submittedName>
        <fullName evidence="1">Uncharacterized protein</fullName>
    </submittedName>
</protein>
<evidence type="ECO:0000313" key="2">
    <source>
        <dbReference type="Proteomes" id="UP001175211"/>
    </source>
</evidence>
<proteinExistence type="predicted"/>
<accession>A0AA39TJ13</accession>
<organism evidence="1 2">
    <name type="scientific">Armillaria tabescens</name>
    <name type="common">Ringless honey mushroom</name>
    <name type="synonym">Agaricus tabescens</name>
    <dbReference type="NCBI Taxonomy" id="1929756"/>
    <lineage>
        <taxon>Eukaryota</taxon>
        <taxon>Fungi</taxon>
        <taxon>Dikarya</taxon>
        <taxon>Basidiomycota</taxon>
        <taxon>Agaricomycotina</taxon>
        <taxon>Agaricomycetes</taxon>
        <taxon>Agaricomycetidae</taxon>
        <taxon>Agaricales</taxon>
        <taxon>Marasmiineae</taxon>
        <taxon>Physalacriaceae</taxon>
        <taxon>Desarmillaria</taxon>
    </lineage>
</organism>
<keyword evidence="2" id="KW-1185">Reference proteome</keyword>
<reference evidence="1" key="1">
    <citation type="submission" date="2023-06" db="EMBL/GenBank/DDBJ databases">
        <authorList>
            <consortium name="Lawrence Berkeley National Laboratory"/>
            <person name="Ahrendt S."/>
            <person name="Sahu N."/>
            <person name="Indic B."/>
            <person name="Wong-Bajracharya J."/>
            <person name="Merenyi Z."/>
            <person name="Ke H.-M."/>
            <person name="Monk M."/>
            <person name="Kocsube S."/>
            <person name="Drula E."/>
            <person name="Lipzen A."/>
            <person name="Balint B."/>
            <person name="Henrissat B."/>
            <person name="Andreopoulos B."/>
            <person name="Martin F.M."/>
            <person name="Harder C.B."/>
            <person name="Rigling D."/>
            <person name="Ford K.L."/>
            <person name="Foster G.D."/>
            <person name="Pangilinan J."/>
            <person name="Papanicolaou A."/>
            <person name="Barry K."/>
            <person name="LaButti K."/>
            <person name="Viragh M."/>
            <person name="Koriabine M."/>
            <person name="Yan M."/>
            <person name="Riley R."/>
            <person name="Champramary S."/>
            <person name="Plett K.L."/>
            <person name="Tsai I.J."/>
            <person name="Slot J."/>
            <person name="Sipos G."/>
            <person name="Plett J."/>
            <person name="Nagy L.G."/>
            <person name="Grigoriev I.V."/>
        </authorList>
    </citation>
    <scope>NUCLEOTIDE SEQUENCE</scope>
    <source>
        <strain evidence="1">CCBAS 213</strain>
    </source>
</reference>